<name>G1FET1_PENVA</name>
<keyword evidence="6" id="KW-0325">Glycoprotein</keyword>
<feature type="transmembrane region" description="Helical" evidence="8">
    <location>
        <begin position="20"/>
        <end position="44"/>
    </location>
</feature>
<evidence type="ECO:0000256" key="7">
    <source>
        <dbReference type="SAM" id="MobiDB-lite"/>
    </source>
</evidence>
<evidence type="ECO:0000256" key="3">
    <source>
        <dbReference type="ARBA" id="ARBA00022514"/>
    </source>
</evidence>
<dbReference type="SUPFAM" id="SSF49842">
    <property type="entry name" value="TNF-like"/>
    <property type="match status" value="1"/>
</dbReference>
<dbReference type="PANTHER" id="PTHR15151">
    <property type="entry name" value="PROTEIN EIGER"/>
    <property type="match status" value="1"/>
</dbReference>
<evidence type="ECO:0000256" key="4">
    <source>
        <dbReference type="ARBA" id="ARBA00022525"/>
    </source>
</evidence>
<dbReference type="GO" id="GO:0016020">
    <property type="term" value="C:membrane"/>
    <property type="evidence" value="ECO:0007669"/>
    <property type="project" value="InterPro"/>
</dbReference>
<dbReference type="GO" id="GO:0005164">
    <property type="term" value="F:tumor necrosis factor receptor binding"/>
    <property type="evidence" value="ECO:0007669"/>
    <property type="project" value="InterPro"/>
</dbReference>
<evidence type="ECO:0000256" key="1">
    <source>
        <dbReference type="ARBA" id="ARBA00004613"/>
    </source>
</evidence>
<dbReference type="InterPro" id="IPR006052">
    <property type="entry name" value="TNF_dom"/>
</dbReference>
<dbReference type="EMBL" id="JN180639">
    <property type="protein sequence ID" value="AEK86525.1"/>
    <property type="molecule type" value="mRNA"/>
</dbReference>
<accession>G1FET1</accession>
<dbReference type="PANTHER" id="PTHR15151:SF24">
    <property type="entry name" value="A PROLIFERATION-INDUCING LIGAND-LIKE PROTEIN-RELATED"/>
    <property type="match status" value="1"/>
</dbReference>
<evidence type="ECO:0000256" key="5">
    <source>
        <dbReference type="ARBA" id="ARBA00023157"/>
    </source>
</evidence>
<dbReference type="InterPro" id="IPR051748">
    <property type="entry name" value="TNF_Ligand_Superfamily"/>
</dbReference>
<feature type="domain" description="THD" evidence="9">
    <location>
        <begin position="324"/>
        <end position="459"/>
    </location>
</feature>
<keyword evidence="8" id="KW-1133">Transmembrane helix</keyword>
<keyword evidence="8" id="KW-0812">Transmembrane</keyword>
<dbReference type="OrthoDB" id="6159739at2759"/>
<dbReference type="GO" id="GO:0005125">
    <property type="term" value="F:cytokine activity"/>
    <property type="evidence" value="ECO:0007669"/>
    <property type="project" value="UniProtKB-KW"/>
</dbReference>
<comment type="subcellular location">
    <subcellularLocation>
        <location evidence="1">Secreted</location>
    </subcellularLocation>
</comment>
<evidence type="ECO:0000256" key="8">
    <source>
        <dbReference type="SAM" id="Phobius"/>
    </source>
</evidence>
<dbReference type="Pfam" id="PF00229">
    <property type="entry name" value="TNF"/>
    <property type="match status" value="1"/>
</dbReference>
<sequence>MEKSPMYAVLTPPGEGRRQWLAWMAAFVSLLALVVSVVTACVAVQQLDRVTEVEQKMIEMKMHFERLLNEYDYDIYDYDDPKAVNIEELTLQSVVRKKREADDGQNGGVPIYEQAYGLPPRSTAKGLRLYGDLLAGASESPEMSPEVTESPIKPYHRISSMWVPKERRRYSSGKLSSRNHGNELDGSEESDAEVIRQAARSQVPRRRSRVKSLQGPGRSVRRRQKSRTPSNTNPAPVFFRQGLVKATERASARANSVVPQAAKVMSQPQVVPQPVPQPVPQTPQSPKAFESRPLSTLRAQDRAVKKIPRKKQSHRRRRTNPVVTVAHFVATPANRTAHHHGVGEDVHGEWSPAAWMDKLGLNRKYSLRRGVVTVKEAGLYYLYAQVLYQPGRFGSGFQVVVDSIPIMECTLAPAQPSPSCHTGGATYLPRNAAVYIRDLDHHMTAVKNEENSFFGLVKLMDAPATAEKLLLG</sequence>
<dbReference type="PROSITE" id="PS50049">
    <property type="entry name" value="THD_2"/>
    <property type="match status" value="1"/>
</dbReference>
<organism evidence="10">
    <name type="scientific">Penaeus vannamei</name>
    <name type="common">Whiteleg shrimp</name>
    <name type="synonym">Litopenaeus vannamei</name>
    <dbReference type="NCBI Taxonomy" id="6689"/>
    <lineage>
        <taxon>Eukaryota</taxon>
        <taxon>Metazoa</taxon>
        <taxon>Ecdysozoa</taxon>
        <taxon>Arthropoda</taxon>
        <taxon>Crustacea</taxon>
        <taxon>Multicrustacea</taxon>
        <taxon>Malacostraca</taxon>
        <taxon>Eumalacostraca</taxon>
        <taxon>Eucarida</taxon>
        <taxon>Decapoda</taxon>
        <taxon>Dendrobranchiata</taxon>
        <taxon>Penaeoidea</taxon>
        <taxon>Penaeidae</taxon>
        <taxon>Penaeus</taxon>
    </lineage>
</organism>
<dbReference type="PROSITE" id="PS00251">
    <property type="entry name" value="THD_1"/>
    <property type="match status" value="1"/>
</dbReference>
<dbReference type="Gene3D" id="2.60.120.40">
    <property type="match status" value="1"/>
</dbReference>
<dbReference type="GO" id="GO:0006955">
    <property type="term" value="P:immune response"/>
    <property type="evidence" value="ECO:0007669"/>
    <property type="project" value="InterPro"/>
</dbReference>
<dbReference type="InterPro" id="IPR021184">
    <property type="entry name" value="TNF_CS"/>
</dbReference>
<feature type="compositionally biased region" description="Pro residues" evidence="7">
    <location>
        <begin position="271"/>
        <end position="283"/>
    </location>
</feature>
<feature type="region of interest" description="Disordered" evidence="7">
    <location>
        <begin position="267"/>
        <end position="295"/>
    </location>
</feature>
<evidence type="ECO:0000256" key="2">
    <source>
        <dbReference type="ARBA" id="ARBA00008670"/>
    </source>
</evidence>
<keyword evidence="3" id="KW-0202">Cytokine</keyword>
<protein>
    <submittedName>
        <fullName evidence="10">TNFSF</fullName>
    </submittedName>
</protein>
<dbReference type="InterPro" id="IPR008983">
    <property type="entry name" value="Tumour_necrosis_fac-like_dom"/>
</dbReference>
<keyword evidence="8" id="KW-0472">Membrane</keyword>
<evidence type="ECO:0000313" key="10">
    <source>
        <dbReference type="EMBL" id="AEK86525.1"/>
    </source>
</evidence>
<proteinExistence type="evidence at transcript level"/>
<reference evidence="10" key="1">
    <citation type="submission" date="2011-06" db="EMBL/GenBank/DDBJ databases">
        <authorList>
            <person name="Wang P.-H."/>
        </authorList>
    </citation>
    <scope>NUCLEOTIDE SEQUENCE</scope>
</reference>
<keyword evidence="5" id="KW-1015">Disulfide bond</keyword>
<reference evidence="10" key="2">
    <citation type="journal article" date="2012" name="Dev. Comp. Immunol.">
        <title>Molecular cloning, characterization and expression analysis of the tumor necrosis factor (TNF) superfamily gene, TNF receptor superfamily gene and lipopolysaccharide-induced TNF-alpha factor (LITAF) gene from Litopenaeus vannamei.</title>
        <authorList>
            <person name="Wang P.H."/>
            <person name="Wan D.H."/>
            <person name="Pang L.R."/>
            <person name="Gu Z.H."/>
            <person name="Qiu W."/>
            <person name="Weng S.P."/>
            <person name="Yu X.Q."/>
            <person name="He J.G."/>
        </authorList>
    </citation>
    <scope>NUCLEOTIDE SEQUENCE</scope>
</reference>
<evidence type="ECO:0000259" key="9">
    <source>
        <dbReference type="PROSITE" id="PS50049"/>
    </source>
</evidence>
<comment type="similarity">
    <text evidence="2">Belongs to the tumor necrosis factor family.</text>
</comment>
<dbReference type="GO" id="GO:0005615">
    <property type="term" value="C:extracellular space"/>
    <property type="evidence" value="ECO:0007669"/>
    <property type="project" value="UniProtKB-KW"/>
</dbReference>
<evidence type="ECO:0000256" key="6">
    <source>
        <dbReference type="ARBA" id="ARBA00023180"/>
    </source>
</evidence>
<feature type="region of interest" description="Disordered" evidence="7">
    <location>
        <begin position="171"/>
        <end position="238"/>
    </location>
</feature>
<dbReference type="AlphaFoldDB" id="G1FET1"/>
<keyword evidence="4" id="KW-0964">Secreted</keyword>